<organism evidence="9">
    <name type="scientific">Boseongicola sp. SB0664_bin_43</name>
    <dbReference type="NCBI Taxonomy" id="2604844"/>
    <lineage>
        <taxon>Bacteria</taxon>
        <taxon>Pseudomonadati</taxon>
        <taxon>Pseudomonadota</taxon>
        <taxon>Alphaproteobacteria</taxon>
        <taxon>Rhodobacterales</taxon>
        <taxon>Paracoccaceae</taxon>
        <taxon>Boseongicola</taxon>
    </lineage>
</organism>
<feature type="transmembrane region" description="Helical" evidence="8">
    <location>
        <begin position="62"/>
        <end position="82"/>
    </location>
</feature>
<dbReference type="PANTHER" id="PTHR30472:SF67">
    <property type="entry name" value="PERMEASE OF ABC TRANSPORTER-RELATED"/>
    <property type="match status" value="1"/>
</dbReference>
<evidence type="ECO:0000256" key="3">
    <source>
        <dbReference type="ARBA" id="ARBA00022448"/>
    </source>
</evidence>
<dbReference type="FunFam" id="1.10.3470.10:FF:000001">
    <property type="entry name" value="Vitamin B12 ABC transporter permease BtuC"/>
    <property type="match status" value="1"/>
</dbReference>
<protein>
    <submittedName>
        <fullName evidence="9">Iron ABC transporter permease</fullName>
    </submittedName>
</protein>
<sequence length="337" mass="34980">MSWSGPANFAGAAVLAALLLASTLYGTTQIPLSDVAEAIALHSGLVEGDVSPLHRIVFDLRLPRALFAAVIGAGLGIVGVVLQTTTRNDLADPFLFGLSSGAAAGAVFVITVTGDILGAWTLPLAAFCGGLVASGIVLALVHGLRTSAPEKLILAGLAVSFLFAAITNYLIFAGDSRAAHSVIFWMLGGLGLARWETFPLVCTGLALILAYSLYRSRWLDALLTGDLTASTLGVPVQGLRFTMFFVAALATAAFVSVAGVIGFVGLMVPHLARGVAGPLHRQLLPTAAIVGAVLLTVSDMLCRLLLAPQELPVGIVTTSIGSAFVFMLLFRTRNMQR</sequence>
<keyword evidence="7 8" id="KW-0472">Membrane</keyword>
<evidence type="ECO:0000256" key="1">
    <source>
        <dbReference type="ARBA" id="ARBA00004651"/>
    </source>
</evidence>
<name>A0A6B0Y4L0_9RHOB</name>
<feature type="transmembrane region" description="Helical" evidence="8">
    <location>
        <begin position="192"/>
        <end position="214"/>
    </location>
</feature>
<gene>
    <name evidence="9" type="ORF">F4Y60_11295</name>
</gene>
<evidence type="ECO:0000256" key="4">
    <source>
        <dbReference type="ARBA" id="ARBA00022475"/>
    </source>
</evidence>
<keyword evidence="5 8" id="KW-0812">Transmembrane</keyword>
<comment type="subcellular location">
    <subcellularLocation>
        <location evidence="1">Cell membrane</location>
        <topology evidence="1">Multi-pass membrane protein</topology>
    </subcellularLocation>
</comment>
<accession>A0A6B0Y4L0</accession>
<feature type="transmembrane region" description="Helical" evidence="8">
    <location>
        <begin position="94"/>
        <end position="114"/>
    </location>
</feature>
<comment type="similarity">
    <text evidence="2">Belongs to the binding-protein-dependent transport system permease family. FecCD subfamily.</text>
</comment>
<comment type="caution">
    <text evidence="9">The sequence shown here is derived from an EMBL/GenBank/DDBJ whole genome shotgun (WGS) entry which is preliminary data.</text>
</comment>
<feature type="transmembrane region" description="Helical" evidence="8">
    <location>
        <begin position="312"/>
        <end position="330"/>
    </location>
</feature>
<dbReference type="EMBL" id="VXRY01000459">
    <property type="protein sequence ID" value="MXY34650.1"/>
    <property type="molecule type" value="Genomic_DNA"/>
</dbReference>
<feature type="transmembrane region" description="Helical" evidence="8">
    <location>
        <begin position="120"/>
        <end position="140"/>
    </location>
</feature>
<keyword evidence="3" id="KW-0813">Transport</keyword>
<evidence type="ECO:0000256" key="2">
    <source>
        <dbReference type="ARBA" id="ARBA00007935"/>
    </source>
</evidence>
<dbReference type="CDD" id="cd06550">
    <property type="entry name" value="TM_ABC_iron-siderophores_like"/>
    <property type="match status" value="1"/>
</dbReference>
<dbReference type="SUPFAM" id="SSF81345">
    <property type="entry name" value="ABC transporter involved in vitamin B12 uptake, BtuC"/>
    <property type="match status" value="1"/>
</dbReference>
<evidence type="ECO:0000256" key="6">
    <source>
        <dbReference type="ARBA" id="ARBA00022989"/>
    </source>
</evidence>
<dbReference type="GO" id="GO:0022857">
    <property type="term" value="F:transmembrane transporter activity"/>
    <property type="evidence" value="ECO:0007669"/>
    <property type="project" value="InterPro"/>
</dbReference>
<dbReference type="InterPro" id="IPR000522">
    <property type="entry name" value="ABC_transptr_permease_BtuC"/>
</dbReference>
<dbReference type="AlphaFoldDB" id="A0A6B0Y4L0"/>
<dbReference type="Gene3D" id="1.10.3470.10">
    <property type="entry name" value="ABC transporter involved in vitamin B12 uptake, BtuC"/>
    <property type="match status" value="1"/>
</dbReference>
<reference evidence="9" key="1">
    <citation type="submission" date="2019-09" db="EMBL/GenBank/DDBJ databases">
        <title>Characterisation of the sponge microbiome using genome-centric metagenomics.</title>
        <authorList>
            <person name="Engelberts J.P."/>
            <person name="Robbins S.J."/>
            <person name="De Goeij J.M."/>
            <person name="Aranda M."/>
            <person name="Bell S.C."/>
            <person name="Webster N.S."/>
        </authorList>
    </citation>
    <scope>NUCLEOTIDE SEQUENCE</scope>
    <source>
        <strain evidence="9">SB0664_bin_43</strain>
    </source>
</reference>
<dbReference type="GO" id="GO:0005886">
    <property type="term" value="C:plasma membrane"/>
    <property type="evidence" value="ECO:0007669"/>
    <property type="project" value="UniProtKB-SubCell"/>
</dbReference>
<evidence type="ECO:0000313" key="9">
    <source>
        <dbReference type="EMBL" id="MXY34650.1"/>
    </source>
</evidence>
<dbReference type="GO" id="GO:0033214">
    <property type="term" value="P:siderophore-iron import into cell"/>
    <property type="evidence" value="ECO:0007669"/>
    <property type="project" value="TreeGrafter"/>
</dbReference>
<feature type="transmembrane region" description="Helical" evidence="8">
    <location>
        <begin position="152"/>
        <end position="172"/>
    </location>
</feature>
<dbReference type="PANTHER" id="PTHR30472">
    <property type="entry name" value="FERRIC ENTEROBACTIN TRANSPORT SYSTEM PERMEASE PROTEIN"/>
    <property type="match status" value="1"/>
</dbReference>
<evidence type="ECO:0000256" key="7">
    <source>
        <dbReference type="ARBA" id="ARBA00023136"/>
    </source>
</evidence>
<dbReference type="InterPro" id="IPR037294">
    <property type="entry name" value="ABC_BtuC-like"/>
</dbReference>
<evidence type="ECO:0000256" key="5">
    <source>
        <dbReference type="ARBA" id="ARBA00022692"/>
    </source>
</evidence>
<proteinExistence type="inferred from homology"/>
<keyword evidence="6 8" id="KW-1133">Transmembrane helix</keyword>
<evidence type="ECO:0000256" key="8">
    <source>
        <dbReference type="SAM" id="Phobius"/>
    </source>
</evidence>
<feature type="transmembrane region" description="Helical" evidence="8">
    <location>
        <begin position="244"/>
        <end position="271"/>
    </location>
</feature>
<keyword evidence="4" id="KW-1003">Cell membrane</keyword>
<dbReference type="Pfam" id="PF01032">
    <property type="entry name" value="FecCD"/>
    <property type="match status" value="1"/>
</dbReference>